<protein>
    <recommendedName>
        <fullName evidence="7">Pentatricopeptide repeat-containing protein</fullName>
    </recommendedName>
</protein>
<dbReference type="PROSITE" id="PS51375">
    <property type="entry name" value="PPR"/>
    <property type="match status" value="10"/>
</dbReference>
<evidence type="ECO:0000313" key="6">
    <source>
        <dbReference type="Proteomes" id="UP001279734"/>
    </source>
</evidence>
<feature type="compositionally biased region" description="Polar residues" evidence="4">
    <location>
        <begin position="29"/>
        <end position="38"/>
    </location>
</feature>
<dbReference type="FunFam" id="1.25.40.10:FF:000558">
    <property type="entry name" value="Pentatricopeptide repeat-containing protein At5g39710"/>
    <property type="match status" value="1"/>
</dbReference>
<feature type="repeat" description="PPR" evidence="3">
    <location>
        <begin position="375"/>
        <end position="409"/>
    </location>
</feature>
<feature type="region of interest" description="Disordered" evidence="4">
    <location>
        <begin position="29"/>
        <end position="54"/>
    </location>
</feature>
<dbReference type="NCBIfam" id="TIGR00756">
    <property type="entry name" value="PPR"/>
    <property type="match status" value="8"/>
</dbReference>
<feature type="repeat" description="PPR" evidence="3">
    <location>
        <begin position="232"/>
        <end position="266"/>
    </location>
</feature>
<name>A0AAD3XNG0_NEPGR</name>
<feature type="compositionally biased region" description="Basic and acidic residues" evidence="4">
    <location>
        <begin position="39"/>
        <end position="50"/>
    </location>
</feature>
<dbReference type="InterPro" id="IPR002885">
    <property type="entry name" value="PPR_rpt"/>
</dbReference>
<evidence type="ECO:0008006" key="7">
    <source>
        <dbReference type="Google" id="ProtNLM"/>
    </source>
</evidence>
<dbReference type="Gene3D" id="1.25.40.10">
    <property type="entry name" value="Tetratricopeptide repeat domain"/>
    <property type="match status" value="6"/>
</dbReference>
<reference evidence="5" key="1">
    <citation type="submission" date="2023-05" db="EMBL/GenBank/DDBJ databases">
        <title>Nepenthes gracilis genome sequencing.</title>
        <authorList>
            <person name="Fukushima K."/>
        </authorList>
    </citation>
    <scope>NUCLEOTIDE SEQUENCE</scope>
    <source>
        <strain evidence="5">SING2019-196</strain>
    </source>
</reference>
<evidence type="ECO:0000256" key="4">
    <source>
        <dbReference type="SAM" id="MobiDB-lite"/>
    </source>
</evidence>
<evidence type="ECO:0000256" key="3">
    <source>
        <dbReference type="PROSITE-ProRule" id="PRU00708"/>
    </source>
</evidence>
<proteinExistence type="inferred from homology"/>
<feature type="repeat" description="PPR" evidence="3">
    <location>
        <begin position="521"/>
        <end position="555"/>
    </location>
</feature>
<evidence type="ECO:0000256" key="1">
    <source>
        <dbReference type="ARBA" id="ARBA00007626"/>
    </source>
</evidence>
<gene>
    <name evidence="5" type="ORF">Nepgr_012551</name>
</gene>
<dbReference type="Proteomes" id="UP001279734">
    <property type="component" value="Unassembled WGS sequence"/>
</dbReference>
<dbReference type="Pfam" id="PF01535">
    <property type="entry name" value="PPR"/>
    <property type="match status" value="3"/>
</dbReference>
<dbReference type="InterPro" id="IPR011990">
    <property type="entry name" value="TPR-like_helical_dom_sf"/>
</dbReference>
<comment type="similarity">
    <text evidence="1">Belongs to the PPR family. P subfamily.</text>
</comment>
<dbReference type="InterPro" id="IPR050872">
    <property type="entry name" value="PPR_P_subfamily"/>
</dbReference>
<dbReference type="AlphaFoldDB" id="A0AAD3XNG0"/>
<dbReference type="PANTHER" id="PTHR46128">
    <property type="entry name" value="MITOCHONDRIAL GROUP I INTRON SPLICING FACTOR CCM1"/>
    <property type="match status" value="1"/>
</dbReference>
<feature type="repeat" description="PPR" evidence="3">
    <location>
        <begin position="161"/>
        <end position="195"/>
    </location>
</feature>
<evidence type="ECO:0000313" key="5">
    <source>
        <dbReference type="EMBL" id="GMH10710.1"/>
    </source>
</evidence>
<keyword evidence="6" id="KW-1185">Reference proteome</keyword>
<feature type="repeat" description="PPR" evidence="3">
    <location>
        <begin position="267"/>
        <end position="301"/>
    </location>
</feature>
<dbReference type="SUPFAM" id="SSF81901">
    <property type="entry name" value="HCP-like"/>
    <property type="match status" value="1"/>
</dbReference>
<comment type="caution">
    <text evidence="5">The sequence shown here is derived from an EMBL/GenBank/DDBJ whole genome shotgun (WGS) entry which is preliminary data.</text>
</comment>
<feature type="repeat" description="PPR" evidence="3">
    <location>
        <begin position="339"/>
        <end position="373"/>
    </location>
</feature>
<dbReference type="Pfam" id="PF13041">
    <property type="entry name" value="PPR_2"/>
    <property type="match status" value="4"/>
</dbReference>
<feature type="repeat" description="PPR" evidence="3">
    <location>
        <begin position="452"/>
        <end position="486"/>
    </location>
</feature>
<accession>A0AAD3XNG0</accession>
<feature type="repeat" description="PPR" evidence="3">
    <location>
        <begin position="304"/>
        <end position="338"/>
    </location>
</feature>
<keyword evidence="2" id="KW-0677">Repeat</keyword>
<feature type="repeat" description="PPR" evidence="3">
    <location>
        <begin position="658"/>
        <end position="692"/>
    </location>
</feature>
<feature type="repeat" description="PPR" evidence="3">
    <location>
        <begin position="410"/>
        <end position="444"/>
    </location>
</feature>
<evidence type="ECO:0000256" key="2">
    <source>
        <dbReference type="ARBA" id="ARBA00022737"/>
    </source>
</evidence>
<dbReference type="EMBL" id="BSYO01000010">
    <property type="protein sequence ID" value="GMH10710.1"/>
    <property type="molecule type" value="Genomic_DNA"/>
</dbReference>
<sequence>MATATTKSKCQKRGVPNLSKLFIDTPPLQLSCNTTNQQRKPDDEDNDSKLKTSHKSQKALQLAQLINRNPWSEDLQSSLSSLFPSLSKTTVLQTLHRIKTPSKSLQFFNWVSSLSNPNGLPHDNQIYLTMLEILGRARRLNAARNLLFSIPKRSGSSVQLDDRLFNSLIRSYGRAGLFNESVKVFTTMKSMGVSPSVFTFNNLLSILLCRGRTGMAQQLFDEMLKTYGVMPDVFTFNILIRGFCMSSMTDEGFRFFNEMSRFQCDPDVVTYNTLVDGLCRAGKVKNARNLVKGMCTKREELSPNAVTYTTLIRGYCVQKDIAEALDVFEEMLDRGLNPNKITYNTLIQGLCEAKRFDKIKELFKGARGCGEFAPDTCTFNTLMSAHCNAGKLEESIVVFKKMADFQVHPDSASYSILIRGLCAKGLFEKAEELFDELAEKEILLRDEGCEPLVAAYNPMFEHLCANGKTKKAEKIFRQLMKRGTHDPPSYKTLIMGHCMERTFLDGYNLLLLMLRRDFVPDFETYQSLIEGLLQKGYPVLAHRTLEMMLKSSHLPKGSTFHSILSELVKKLNARESSNFITLMVERKIRQNINLSTGAVILLFKSGLREKALKVLSLLYENGYSVQMDELVSFLCCRRKLLDARTVLLFSLEKHGKVDTCMCDTVITGLCKMGENSEAFGLFYELVEKGIQLQLDSLENLKLSLESDGKSKEAEFVSKRMSKRSL</sequence>
<organism evidence="5 6">
    <name type="scientific">Nepenthes gracilis</name>
    <name type="common">Slender pitcher plant</name>
    <dbReference type="NCBI Taxonomy" id="150966"/>
    <lineage>
        <taxon>Eukaryota</taxon>
        <taxon>Viridiplantae</taxon>
        <taxon>Streptophyta</taxon>
        <taxon>Embryophyta</taxon>
        <taxon>Tracheophyta</taxon>
        <taxon>Spermatophyta</taxon>
        <taxon>Magnoliopsida</taxon>
        <taxon>eudicotyledons</taxon>
        <taxon>Gunneridae</taxon>
        <taxon>Pentapetalae</taxon>
        <taxon>Caryophyllales</taxon>
        <taxon>Nepenthaceae</taxon>
        <taxon>Nepenthes</taxon>
    </lineage>
</organism>